<dbReference type="InterPro" id="IPR056798">
    <property type="entry name" value="ADH_Fe_C"/>
</dbReference>
<dbReference type="Gene3D" id="1.20.1090.10">
    <property type="entry name" value="Dehydroquinate synthase-like - alpha domain"/>
    <property type="match status" value="1"/>
</dbReference>
<dbReference type="OrthoDB" id="9804734at2"/>
<dbReference type="STRING" id="1121301.SAMN02745912_02224"/>
<dbReference type="Pfam" id="PF25137">
    <property type="entry name" value="ADH_Fe_C"/>
    <property type="match status" value="1"/>
</dbReference>
<dbReference type="InterPro" id="IPR001670">
    <property type="entry name" value="ADH_Fe/GldA"/>
</dbReference>
<dbReference type="PANTHER" id="PTHR11496:SF102">
    <property type="entry name" value="ALCOHOL DEHYDROGENASE 4"/>
    <property type="match status" value="1"/>
</dbReference>
<dbReference type="GO" id="GO:0004022">
    <property type="term" value="F:alcohol dehydrogenase (NAD+) activity"/>
    <property type="evidence" value="ECO:0007669"/>
    <property type="project" value="TreeGrafter"/>
</dbReference>
<organism evidence="6 7">
    <name type="scientific">Paramaledivibacter caminithermalis (strain DSM 15212 / CIP 107654 / DViRD3)</name>
    <name type="common">Clostridium caminithermale</name>
    <dbReference type="NCBI Taxonomy" id="1121301"/>
    <lineage>
        <taxon>Bacteria</taxon>
        <taxon>Bacillati</taxon>
        <taxon>Bacillota</taxon>
        <taxon>Clostridia</taxon>
        <taxon>Peptostreptococcales</taxon>
        <taxon>Caminicellaceae</taxon>
        <taxon>Paramaledivibacter</taxon>
    </lineage>
</organism>
<gene>
    <name evidence="6" type="ORF">SAMN02745912_02224</name>
</gene>
<evidence type="ECO:0000313" key="7">
    <source>
        <dbReference type="Proteomes" id="UP000184465"/>
    </source>
</evidence>
<feature type="domain" description="Alcohol dehydrogenase iron-type/glycerol dehydrogenase GldA" evidence="4">
    <location>
        <begin position="18"/>
        <end position="167"/>
    </location>
</feature>
<keyword evidence="2" id="KW-0560">Oxidoreductase</keyword>
<dbReference type="InterPro" id="IPR039697">
    <property type="entry name" value="Alcohol_dehydrogenase_Fe"/>
</dbReference>
<dbReference type="PROSITE" id="PS00060">
    <property type="entry name" value="ADH_IRON_2"/>
    <property type="match status" value="1"/>
</dbReference>
<keyword evidence="3" id="KW-0520">NAD</keyword>
<dbReference type="FunFam" id="1.20.1090.10:FF:000001">
    <property type="entry name" value="Aldehyde-alcohol dehydrogenase"/>
    <property type="match status" value="1"/>
</dbReference>
<evidence type="ECO:0000256" key="2">
    <source>
        <dbReference type="ARBA" id="ARBA00023002"/>
    </source>
</evidence>
<dbReference type="RefSeq" id="WP_073149850.1">
    <property type="nucleotide sequence ID" value="NZ_FRAG01000025.1"/>
</dbReference>
<sequence>MNRFQIKTQVYSGCNSTTYLESIDAERACIVTDKLMVELGIVDKIIEVLRKNKIEHKIFDEVQSDPSLETVTRGLHHIIKTKPDLLIAVGGGSAIDAAKAIMFFCIKTKEELVDKKAIKKPWFVAIPTTSGTGSEVTTYSVITDKNRNIKIPISDELMVPDVAILDPQFTKTVPPSVTADTGMDVLTHSIEALVSKGASEYTDMFAQKSIELVFKYLLRAFKDGKDMTARGKMHDASCMAGIAFTNAGLGITHSLAHAVGAKYNLSHGRANAILLPYVIEYNSGIKDNHIYRSNIGDRYRFISRLLGLPSSTIEEGVIALIEAIKTINKILNIPITFKALGIDRNKFEKNLNNIAENAINDMCTMSNPKEVNKEDMINILERAYFGI</sequence>
<dbReference type="GO" id="GO:0046872">
    <property type="term" value="F:metal ion binding"/>
    <property type="evidence" value="ECO:0007669"/>
    <property type="project" value="InterPro"/>
</dbReference>
<dbReference type="Gene3D" id="3.40.50.1970">
    <property type="match status" value="1"/>
</dbReference>
<name>A0A1M6PN04_PARC5</name>
<evidence type="ECO:0000313" key="6">
    <source>
        <dbReference type="EMBL" id="SHK09293.1"/>
    </source>
</evidence>
<dbReference type="CDD" id="cd08180">
    <property type="entry name" value="PDD"/>
    <property type="match status" value="1"/>
</dbReference>
<accession>A0A1M6PN04</accession>
<comment type="similarity">
    <text evidence="1">Belongs to the iron-containing alcohol dehydrogenase family.</text>
</comment>
<dbReference type="InterPro" id="IPR018211">
    <property type="entry name" value="ADH_Fe_CS"/>
</dbReference>
<dbReference type="EMBL" id="FRAG01000025">
    <property type="protein sequence ID" value="SHK09293.1"/>
    <property type="molecule type" value="Genomic_DNA"/>
</dbReference>
<dbReference type="SUPFAM" id="SSF56796">
    <property type="entry name" value="Dehydroquinate synthase-like"/>
    <property type="match status" value="1"/>
</dbReference>
<dbReference type="PROSITE" id="PS00913">
    <property type="entry name" value="ADH_IRON_1"/>
    <property type="match status" value="1"/>
</dbReference>
<dbReference type="Pfam" id="PF00465">
    <property type="entry name" value="Fe-ADH"/>
    <property type="match status" value="1"/>
</dbReference>
<protein>
    <submittedName>
        <fullName evidence="6">Alcohol dehydrogenase, class IV</fullName>
    </submittedName>
</protein>
<evidence type="ECO:0000256" key="1">
    <source>
        <dbReference type="ARBA" id="ARBA00007358"/>
    </source>
</evidence>
<keyword evidence="7" id="KW-1185">Reference proteome</keyword>
<feature type="domain" description="Fe-containing alcohol dehydrogenase-like C-terminal" evidence="5">
    <location>
        <begin position="178"/>
        <end position="384"/>
    </location>
</feature>
<reference evidence="7" key="1">
    <citation type="submission" date="2016-11" db="EMBL/GenBank/DDBJ databases">
        <authorList>
            <person name="Varghese N."/>
            <person name="Submissions S."/>
        </authorList>
    </citation>
    <scope>NUCLEOTIDE SEQUENCE [LARGE SCALE GENOMIC DNA]</scope>
    <source>
        <strain evidence="7">DSM 15212 / CIP 107654 / DViRD3</strain>
    </source>
</reference>
<evidence type="ECO:0000256" key="3">
    <source>
        <dbReference type="ARBA" id="ARBA00023027"/>
    </source>
</evidence>
<dbReference type="FunFam" id="3.40.50.1970:FF:000003">
    <property type="entry name" value="Alcohol dehydrogenase, iron-containing"/>
    <property type="match status" value="1"/>
</dbReference>
<dbReference type="Proteomes" id="UP000184465">
    <property type="component" value="Unassembled WGS sequence"/>
</dbReference>
<dbReference type="PANTHER" id="PTHR11496">
    <property type="entry name" value="ALCOHOL DEHYDROGENASE"/>
    <property type="match status" value="1"/>
</dbReference>
<evidence type="ECO:0000259" key="5">
    <source>
        <dbReference type="Pfam" id="PF25137"/>
    </source>
</evidence>
<dbReference type="AlphaFoldDB" id="A0A1M6PN04"/>
<evidence type="ECO:0000259" key="4">
    <source>
        <dbReference type="Pfam" id="PF00465"/>
    </source>
</evidence>
<proteinExistence type="inferred from homology"/>